<dbReference type="SUPFAM" id="SSF103473">
    <property type="entry name" value="MFS general substrate transporter"/>
    <property type="match status" value="1"/>
</dbReference>
<sequence>LYIVEISSLSNRDLNASFPSVSVNIGIVLIYIADTILNSWNLVAGFGAILTGGAMLLIIICMVPESPFWLIQTGNRDGAVKSLNKLLEPEDIEQGRRAFAILSNR</sequence>
<evidence type="ECO:0000313" key="6">
    <source>
        <dbReference type="EMBL" id="QQP56223.1"/>
    </source>
</evidence>
<dbReference type="GO" id="GO:0016020">
    <property type="term" value="C:membrane"/>
    <property type="evidence" value="ECO:0007669"/>
    <property type="project" value="UniProtKB-SubCell"/>
</dbReference>
<accession>A0A7T8QV61</accession>
<evidence type="ECO:0000256" key="1">
    <source>
        <dbReference type="ARBA" id="ARBA00004370"/>
    </source>
</evidence>
<evidence type="ECO:0000256" key="2">
    <source>
        <dbReference type="ARBA" id="ARBA00022692"/>
    </source>
</evidence>
<dbReference type="PANTHER" id="PTHR48021">
    <property type="match status" value="1"/>
</dbReference>
<feature type="transmembrane region" description="Helical" evidence="5">
    <location>
        <begin position="39"/>
        <end position="63"/>
    </location>
</feature>
<feature type="non-terminal residue" evidence="6">
    <location>
        <position position="1"/>
    </location>
</feature>
<feature type="non-terminal residue" evidence="6">
    <location>
        <position position="105"/>
    </location>
</feature>
<evidence type="ECO:0000256" key="3">
    <source>
        <dbReference type="ARBA" id="ARBA00022989"/>
    </source>
</evidence>
<proteinExistence type="predicted"/>
<keyword evidence="7" id="KW-1185">Reference proteome</keyword>
<dbReference type="Pfam" id="PF00083">
    <property type="entry name" value="Sugar_tr"/>
    <property type="match status" value="1"/>
</dbReference>
<evidence type="ECO:0000313" key="7">
    <source>
        <dbReference type="Proteomes" id="UP000595437"/>
    </source>
</evidence>
<feature type="transmembrane region" description="Helical" evidence="5">
    <location>
        <begin position="14"/>
        <end position="33"/>
    </location>
</feature>
<gene>
    <name evidence="6" type="ORF">FKW44_000814</name>
</gene>
<dbReference type="OrthoDB" id="6612291at2759"/>
<protein>
    <submittedName>
        <fullName evidence="6">Facilitated trehalose transporter Tret1like</fullName>
    </submittedName>
</protein>
<dbReference type="InterPro" id="IPR036259">
    <property type="entry name" value="MFS_trans_sf"/>
</dbReference>
<dbReference type="AlphaFoldDB" id="A0A7T8QV61"/>
<keyword evidence="3 5" id="KW-1133">Transmembrane helix</keyword>
<comment type="subcellular location">
    <subcellularLocation>
        <location evidence="1">Membrane</location>
    </subcellularLocation>
</comment>
<keyword evidence="4 5" id="KW-0472">Membrane</keyword>
<dbReference type="GO" id="GO:0022857">
    <property type="term" value="F:transmembrane transporter activity"/>
    <property type="evidence" value="ECO:0007669"/>
    <property type="project" value="InterPro"/>
</dbReference>
<dbReference type="InterPro" id="IPR050549">
    <property type="entry name" value="MFS_Trehalose_Transporter"/>
</dbReference>
<evidence type="ECO:0000256" key="4">
    <source>
        <dbReference type="ARBA" id="ARBA00023136"/>
    </source>
</evidence>
<name>A0A7T8QV61_CALRO</name>
<organism evidence="6 7">
    <name type="scientific">Caligus rogercresseyi</name>
    <name type="common">Sea louse</name>
    <dbReference type="NCBI Taxonomy" id="217165"/>
    <lineage>
        <taxon>Eukaryota</taxon>
        <taxon>Metazoa</taxon>
        <taxon>Ecdysozoa</taxon>
        <taxon>Arthropoda</taxon>
        <taxon>Crustacea</taxon>
        <taxon>Multicrustacea</taxon>
        <taxon>Hexanauplia</taxon>
        <taxon>Copepoda</taxon>
        <taxon>Siphonostomatoida</taxon>
        <taxon>Caligidae</taxon>
        <taxon>Caligus</taxon>
    </lineage>
</organism>
<dbReference type="PANTHER" id="PTHR48021:SF1">
    <property type="entry name" value="GH07001P-RELATED"/>
    <property type="match status" value="1"/>
</dbReference>
<dbReference type="Proteomes" id="UP000595437">
    <property type="component" value="Chromosome 1"/>
</dbReference>
<dbReference type="EMBL" id="CP045890">
    <property type="protein sequence ID" value="QQP56223.1"/>
    <property type="molecule type" value="Genomic_DNA"/>
</dbReference>
<reference evidence="7" key="1">
    <citation type="submission" date="2021-01" db="EMBL/GenBank/DDBJ databases">
        <title>Caligus Genome Assembly.</title>
        <authorList>
            <person name="Gallardo-Escarate C."/>
        </authorList>
    </citation>
    <scope>NUCLEOTIDE SEQUENCE [LARGE SCALE GENOMIC DNA]</scope>
</reference>
<dbReference type="InterPro" id="IPR005828">
    <property type="entry name" value="MFS_sugar_transport-like"/>
</dbReference>
<evidence type="ECO:0000256" key="5">
    <source>
        <dbReference type="SAM" id="Phobius"/>
    </source>
</evidence>
<keyword evidence="2 5" id="KW-0812">Transmembrane</keyword>
<dbReference type="Gene3D" id="1.20.1250.20">
    <property type="entry name" value="MFS general substrate transporter like domains"/>
    <property type="match status" value="1"/>
</dbReference>